<dbReference type="RefSeq" id="WP_290215587.1">
    <property type="nucleotide sequence ID" value="NZ_JASDCQ010000011.1"/>
</dbReference>
<comment type="caution">
    <text evidence="2">The sequence shown here is derived from an EMBL/GenBank/DDBJ whole genome shotgun (WGS) entry which is preliminary data.</text>
</comment>
<feature type="transmembrane region" description="Helical" evidence="1">
    <location>
        <begin position="42"/>
        <end position="63"/>
    </location>
</feature>
<gene>
    <name evidence="2" type="ORF">QMA01_17855</name>
</gene>
<keyword evidence="1" id="KW-1133">Transmembrane helix</keyword>
<keyword evidence="1" id="KW-0472">Membrane</keyword>
<keyword evidence="1" id="KW-0812">Transmembrane</keyword>
<name>A0ABT7ZPQ7_9BACL</name>
<dbReference type="EMBL" id="JASDCQ010000011">
    <property type="protein sequence ID" value="MDN3429164.1"/>
    <property type="molecule type" value="Genomic_DNA"/>
</dbReference>
<evidence type="ECO:0000256" key="1">
    <source>
        <dbReference type="SAM" id="Phobius"/>
    </source>
</evidence>
<organism evidence="2 3">
    <name type="scientific">Planococcus notacanthi</name>
    <dbReference type="NCBI Taxonomy" id="3035188"/>
    <lineage>
        <taxon>Bacteria</taxon>
        <taxon>Bacillati</taxon>
        <taxon>Bacillota</taxon>
        <taxon>Bacilli</taxon>
        <taxon>Bacillales</taxon>
        <taxon>Caryophanaceae</taxon>
        <taxon>Planococcus</taxon>
    </lineage>
</organism>
<dbReference type="Proteomes" id="UP001225873">
    <property type="component" value="Unassembled WGS sequence"/>
</dbReference>
<reference evidence="2 3" key="1">
    <citation type="submission" date="2023-03" db="EMBL/GenBank/DDBJ databases">
        <authorList>
            <person name="Uniacke-Lowe S."/>
            <person name="Ross P."/>
            <person name="Hill C."/>
        </authorList>
    </citation>
    <scope>NUCLEOTIDE SEQUENCE [LARGE SCALE GENOMIC DNA]</scope>
    <source>
        <strain evidence="2 3">APC 4016</strain>
    </source>
</reference>
<sequence length="273" mass="32278">MKVYMNVVFSIFGLTLLYLFLYKLWLLKVPELFTYAYELGEIFYQLSMAYIASFIFYLLVTYWPQKKQKEHVYDYVNHKVVLILTNFMDILQLTSSTEATIKHFNYETTEEEYLVEFPEQLKIYRDEQDYNNIASQRITDFFSFITYGGGGPITKVYKDEKTGSDIVTWGDYLEENVRITNKLVSEILNLIPFLEPQHVTLLSKIQDAPYHYEVLEKHPGRRDAQKLEFLAPSYLEYYTLMKLLAEEFSLSLNELDEIPNAHIYIQNIGARNT</sequence>
<protein>
    <recommendedName>
        <fullName evidence="4">Phage abortive infection protein</fullName>
    </recommendedName>
</protein>
<keyword evidence="3" id="KW-1185">Reference proteome</keyword>
<feature type="transmembrane region" description="Helical" evidence="1">
    <location>
        <begin position="7"/>
        <end position="27"/>
    </location>
</feature>
<accession>A0ABT7ZPQ7</accession>
<evidence type="ECO:0000313" key="2">
    <source>
        <dbReference type="EMBL" id="MDN3429164.1"/>
    </source>
</evidence>
<evidence type="ECO:0000313" key="3">
    <source>
        <dbReference type="Proteomes" id="UP001225873"/>
    </source>
</evidence>
<evidence type="ECO:0008006" key="4">
    <source>
        <dbReference type="Google" id="ProtNLM"/>
    </source>
</evidence>
<proteinExistence type="predicted"/>